<sequence>MKIENGIPYLIDLEARNPVGFYAKEGSRVNNIEISRAMAELPLTGFTLHQSKDYKLTFNGWSNEELKDKVTEEIKAIFGEKIEVVVSIIKPELHDGRKTVTYRSDWEV</sequence>
<evidence type="ECO:0000313" key="2">
    <source>
        <dbReference type="Proteomes" id="UP000030185"/>
    </source>
</evidence>
<dbReference type="STRING" id="153721.MYP_2955"/>
<gene>
    <name evidence="1" type="ORF">MYP_2955</name>
</gene>
<organism evidence="1 2">
    <name type="scientific">Sporocytophaga myxococcoides</name>
    <dbReference type="NCBI Taxonomy" id="153721"/>
    <lineage>
        <taxon>Bacteria</taxon>
        <taxon>Pseudomonadati</taxon>
        <taxon>Bacteroidota</taxon>
        <taxon>Cytophagia</taxon>
        <taxon>Cytophagales</taxon>
        <taxon>Cytophagaceae</taxon>
        <taxon>Sporocytophaga</taxon>
    </lineage>
</organism>
<keyword evidence="2" id="KW-1185">Reference proteome</keyword>
<name>A0A098LFJ3_9BACT</name>
<dbReference type="AlphaFoldDB" id="A0A098LFJ3"/>
<dbReference type="Proteomes" id="UP000030185">
    <property type="component" value="Unassembled WGS sequence"/>
</dbReference>
<reference evidence="1 2" key="1">
    <citation type="submission" date="2014-09" db="EMBL/GenBank/DDBJ databases">
        <title>Sporocytophaga myxococcoides PG-01 genome sequencing.</title>
        <authorList>
            <person name="Liu L."/>
            <person name="Gao P.J."/>
            <person name="Chen G.J."/>
            <person name="Wang L.S."/>
        </authorList>
    </citation>
    <scope>NUCLEOTIDE SEQUENCE [LARGE SCALE GENOMIC DNA]</scope>
    <source>
        <strain evidence="1 2">PG-01</strain>
    </source>
</reference>
<protein>
    <submittedName>
        <fullName evidence="1">Uncharacterized protein</fullName>
    </submittedName>
</protein>
<dbReference type="EMBL" id="BBLT01000005">
    <property type="protein sequence ID" value="GAL85726.1"/>
    <property type="molecule type" value="Genomic_DNA"/>
</dbReference>
<dbReference type="RefSeq" id="WP_045464544.1">
    <property type="nucleotide sequence ID" value="NZ_BBLT01000005.1"/>
</dbReference>
<evidence type="ECO:0000313" key="1">
    <source>
        <dbReference type="EMBL" id="GAL85726.1"/>
    </source>
</evidence>
<proteinExistence type="predicted"/>
<dbReference type="OrthoDB" id="580775at2"/>
<comment type="caution">
    <text evidence="1">The sequence shown here is derived from an EMBL/GenBank/DDBJ whole genome shotgun (WGS) entry which is preliminary data.</text>
</comment>
<accession>A0A098LFJ3</accession>